<evidence type="ECO:0000313" key="12">
    <source>
        <dbReference type="Proteomes" id="UP000182284"/>
    </source>
</evidence>
<keyword evidence="6 9" id="KW-0862">Zinc</keyword>
<dbReference type="EMBL" id="FNBL01000004">
    <property type="protein sequence ID" value="SDF41262.1"/>
    <property type="molecule type" value="Genomic_DNA"/>
</dbReference>
<comment type="catalytic activity">
    <reaction evidence="8 9">
        <text>GTP + 4 H2O = 2,5-diamino-6-hydroxy-4-(5-phosphoribosylamino)-pyrimidine + formate + 2 phosphate + 3 H(+)</text>
        <dbReference type="Rhea" id="RHEA:23704"/>
        <dbReference type="ChEBI" id="CHEBI:15377"/>
        <dbReference type="ChEBI" id="CHEBI:15378"/>
        <dbReference type="ChEBI" id="CHEBI:15740"/>
        <dbReference type="ChEBI" id="CHEBI:37565"/>
        <dbReference type="ChEBI" id="CHEBI:43474"/>
        <dbReference type="ChEBI" id="CHEBI:58614"/>
        <dbReference type="EC" id="3.5.4.25"/>
    </reaction>
</comment>
<dbReference type="InterPro" id="IPR032677">
    <property type="entry name" value="GTP_cyclohydro_II"/>
</dbReference>
<dbReference type="GO" id="GO:0008270">
    <property type="term" value="F:zinc ion binding"/>
    <property type="evidence" value="ECO:0007669"/>
    <property type="project" value="UniProtKB-UniRule"/>
</dbReference>
<keyword evidence="7 9" id="KW-0342">GTP-binding</keyword>
<feature type="binding site" evidence="9">
    <location>
        <position position="235"/>
    </location>
    <ligand>
        <name>Zn(2+)</name>
        <dbReference type="ChEBI" id="CHEBI:29105"/>
        <note>catalytic</note>
    </ligand>
</feature>
<evidence type="ECO:0000256" key="9">
    <source>
        <dbReference type="HAMAP-Rule" id="MF_00179"/>
    </source>
</evidence>
<evidence type="ECO:0000256" key="3">
    <source>
        <dbReference type="ARBA" id="ARBA00022723"/>
    </source>
</evidence>
<evidence type="ECO:0000256" key="6">
    <source>
        <dbReference type="ARBA" id="ARBA00022833"/>
    </source>
</evidence>
<accession>A0A1G7KVJ0</accession>
<dbReference type="NCBIfam" id="TIGR00505">
    <property type="entry name" value="ribA"/>
    <property type="match status" value="1"/>
</dbReference>
<feature type="binding site" evidence="9">
    <location>
        <position position="322"/>
    </location>
    <ligand>
        <name>GTP</name>
        <dbReference type="ChEBI" id="CHEBI:37565"/>
    </ligand>
</feature>
<feature type="binding site" evidence="9">
    <location>
        <position position="317"/>
    </location>
    <ligand>
        <name>GTP</name>
        <dbReference type="ChEBI" id="CHEBI:37565"/>
    </ligand>
</feature>
<dbReference type="OrthoDB" id="9793111at2"/>
<dbReference type="Pfam" id="PF00925">
    <property type="entry name" value="GTP_cyclohydro2"/>
    <property type="match status" value="1"/>
</dbReference>
<evidence type="ECO:0000259" key="10">
    <source>
        <dbReference type="Pfam" id="PF00925"/>
    </source>
</evidence>
<sequence length="362" mass="38482">MSLAPSLAERVARARADLRMGVPVVLQTATGAALAVAAEGVSVARLADLASLGTAHLAITARRAETLNARAYDGDLARLILPKDVDVTWIEAVADPADDLTHPMKGPFQSARGGDATAARAAIALAKSARLLPAAILVEVENALDLAAQNGLTVIPVDQAMPFMADLAPLHDVVHARVPLVASEAGRVHVFRPDDGGEEHFAVEIGRPDRDQPVLARLHSACFTGDLFGSLKCDCGPQLNTALAQMGEVGAGVLLYLNQEGRGIGHANKMRAYSLQDQGFDTVQANHRLGFEDDERDFRIGAAILKEMGFSTVRLLTNNPAKVARMEEQGITVSERVPLMVGKNRFNTAYLATKAKKSGHLL</sequence>
<keyword evidence="4 9" id="KW-0547">Nucleotide-binding</keyword>
<dbReference type="UniPathway" id="UPA00275">
    <property type="reaction ID" value="UER00400"/>
</dbReference>
<feature type="active site" description="Proton acceptor" evidence="9">
    <location>
        <position position="294"/>
    </location>
</feature>
<dbReference type="EC" id="3.5.4.25" evidence="9"/>
<feature type="binding site" evidence="9">
    <location>
        <position position="222"/>
    </location>
    <ligand>
        <name>Zn(2+)</name>
        <dbReference type="ChEBI" id="CHEBI:29105"/>
        <note>catalytic</note>
    </ligand>
</feature>
<proteinExistence type="inferred from homology"/>
<gene>
    <name evidence="9" type="primary">ribA</name>
    <name evidence="11" type="ORF">SAMN04488117_10461</name>
</gene>
<dbReference type="NCBIfam" id="NF001591">
    <property type="entry name" value="PRK00393.1"/>
    <property type="match status" value="1"/>
</dbReference>
<dbReference type="Gene3D" id="3.40.50.10990">
    <property type="entry name" value="GTP cyclohydrolase II"/>
    <property type="match status" value="1"/>
</dbReference>
<evidence type="ECO:0000256" key="7">
    <source>
        <dbReference type="ARBA" id="ARBA00023134"/>
    </source>
</evidence>
<dbReference type="AlphaFoldDB" id="A0A1G7KVJ0"/>
<dbReference type="InterPro" id="IPR036144">
    <property type="entry name" value="RibA-like_sf"/>
</dbReference>
<dbReference type="GO" id="GO:0009231">
    <property type="term" value="P:riboflavin biosynthetic process"/>
    <property type="evidence" value="ECO:0007669"/>
    <property type="project" value="UniProtKB-UniRule"/>
</dbReference>
<dbReference type="CDD" id="cd00641">
    <property type="entry name" value="GTP_cyclohydro2"/>
    <property type="match status" value="1"/>
</dbReference>
<dbReference type="GO" id="GO:0003935">
    <property type="term" value="F:GTP cyclohydrolase II activity"/>
    <property type="evidence" value="ECO:0007669"/>
    <property type="project" value="UniProtKB-UniRule"/>
</dbReference>
<dbReference type="FunFam" id="3.40.50.10990:FF:000002">
    <property type="entry name" value="GTP cyclohydrolase-2"/>
    <property type="match status" value="1"/>
</dbReference>
<name>A0A1G7KVJ0_9RHOB</name>
<feature type="binding site" evidence="9">
    <location>
        <begin position="217"/>
        <end position="221"/>
    </location>
    <ligand>
        <name>GTP</name>
        <dbReference type="ChEBI" id="CHEBI:37565"/>
    </ligand>
</feature>
<comment type="function">
    <text evidence="9">Catalyzes the conversion of GTP to 2,5-diamino-6-ribosylamino-4(3H)-pyrimidinone 5'-phosphate (DARP), formate and pyrophosphate.</text>
</comment>
<evidence type="ECO:0000256" key="1">
    <source>
        <dbReference type="ARBA" id="ARBA00004853"/>
    </source>
</evidence>
<dbReference type="PANTHER" id="PTHR21327:SF18">
    <property type="entry name" value="3,4-DIHYDROXY-2-BUTANONE 4-PHOSPHATE SYNTHASE"/>
    <property type="match status" value="1"/>
</dbReference>
<reference evidence="11 12" key="1">
    <citation type="submission" date="2016-10" db="EMBL/GenBank/DDBJ databases">
        <authorList>
            <person name="de Groot N.N."/>
        </authorList>
    </citation>
    <scope>NUCLEOTIDE SEQUENCE [LARGE SCALE GENOMIC DNA]</scope>
    <source>
        <strain evidence="11 12">DSM 27375</strain>
    </source>
</reference>
<dbReference type="PANTHER" id="PTHR21327">
    <property type="entry name" value="GTP CYCLOHYDROLASE II-RELATED"/>
    <property type="match status" value="1"/>
</dbReference>
<evidence type="ECO:0000256" key="4">
    <source>
        <dbReference type="ARBA" id="ARBA00022741"/>
    </source>
</evidence>
<organism evidence="11 12">
    <name type="scientific">Celeribacter baekdonensis</name>
    <dbReference type="NCBI Taxonomy" id="875171"/>
    <lineage>
        <taxon>Bacteria</taxon>
        <taxon>Pseudomonadati</taxon>
        <taxon>Pseudomonadota</taxon>
        <taxon>Alphaproteobacteria</taxon>
        <taxon>Rhodobacterales</taxon>
        <taxon>Roseobacteraceae</taxon>
        <taxon>Celeribacter</taxon>
    </lineage>
</organism>
<dbReference type="GO" id="GO:0005829">
    <property type="term" value="C:cytosol"/>
    <property type="evidence" value="ECO:0007669"/>
    <property type="project" value="TreeGrafter"/>
</dbReference>
<feature type="domain" description="GTP cyclohydrolase II" evidence="10">
    <location>
        <begin position="176"/>
        <end position="338"/>
    </location>
</feature>
<evidence type="ECO:0000256" key="5">
    <source>
        <dbReference type="ARBA" id="ARBA00022801"/>
    </source>
</evidence>
<feature type="binding site" evidence="9">
    <location>
        <begin position="260"/>
        <end position="262"/>
    </location>
    <ligand>
        <name>GTP</name>
        <dbReference type="ChEBI" id="CHEBI:37565"/>
    </ligand>
</feature>
<protein>
    <recommendedName>
        <fullName evidence="9">GTP cyclohydrolase-2</fullName>
        <ecNumber evidence="9">3.5.4.25</ecNumber>
    </recommendedName>
    <alternativeName>
        <fullName evidence="9">GTP cyclohydrolase II</fullName>
    </alternativeName>
</protein>
<dbReference type="InterPro" id="IPR000926">
    <property type="entry name" value="RibA"/>
</dbReference>
<feature type="binding site" evidence="9">
    <location>
        <position position="238"/>
    </location>
    <ligand>
        <name>GTP</name>
        <dbReference type="ChEBI" id="CHEBI:37565"/>
    </ligand>
</feature>
<feature type="active site" description="Nucleophile" evidence="9">
    <location>
        <position position="296"/>
    </location>
</feature>
<dbReference type="GO" id="GO:0005525">
    <property type="term" value="F:GTP binding"/>
    <property type="evidence" value="ECO:0007669"/>
    <property type="project" value="UniProtKB-KW"/>
</dbReference>
<keyword evidence="2 9" id="KW-0686">Riboflavin biosynthesis</keyword>
<feature type="binding site" evidence="9">
    <location>
        <position position="282"/>
    </location>
    <ligand>
        <name>GTP</name>
        <dbReference type="ChEBI" id="CHEBI:37565"/>
    </ligand>
</feature>
<comment type="pathway">
    <text evidence="1 9">Cofactor biosynthesis; riboflavin biosynthesis; 5-amino-6-(D-ribitylamino)uracil from GTP: step 1/4.</text>
</comment>
<dbReference type="RefSeq" id="WP_074644426.1">
    <property type="nucleotide sequence ID" value="NZ_FNBL01000004.1"/>
</dbReference>
<comment type="cofactor">
    <cofactor evidence="9">
        <name>Zn(2+)</name>
        <dbReference type="ChEBI" id="CHEBI:29105"/>
    </cofactor>
    <text evidence="9">Binds 1 zinc ion per subunit.</text>
</comment>
<keyword evidence="5 9" id="KW-0378">Hydrolase</keyword>
<evidence type="ECO:0000256" key="8">
    <source>
        <dbReference type="ARBA" id="ARBA00049295"/>
    </source>
</evidence>
<dbReference type="HAMAP" id="MF_00179">
    <property type="entry name" value="RibA"/>
    <property type="match status" value="1"/>
</dbReference>
<dbReference type="Proteomes" id="UP000182284">
    <property type="component" value="Unassembled WGS sequence"/>
</dbReference>
<evidence type="ECO:0000256" key="2">
    <source>
        <dbReference type="ARBA" id="ARBA00022619"/>
    </source>
</evidence>
<comment type="similarity">
    <text evidence="9">Belongs to the GTP cyclohydrolase II family.</text>
</comment>
<evidence type="ECO:0000313" key="11">
    <source>
        <dbReference type="EMBL" id="SDF41262.1"/>
    </source>
</evidence>
<feature type="binding site" evidence="9">
    <location>
        <position position="233"/>
    </location>
    <ligand>
        <name>Zn(2+)</name>
        <dbReference type="ChEBI" id="CHEBI:29105"/>
        <note>catalytic</note>
    </ligand>
</feature>
<keyword evidence="3 9" id="KW-0479">Metal-binding</keyword>
<dbReference type="SUPFAM" id="SSF142695">
    <property type="entry name" value="RibA-like"/>
    <property type="match status" value="1"/>
</dbReference>